<dbReference type="SMART" id="SM00448">
    <property type="entry name" value="REC"/>
    <property type="match status" value="1"/>
</dbReference>
<evidence type="ECO:0000313" key="21">
    <source>
        <dbReference type="Proteomes" id="UP000280307"/>
    </source>
</evidence>
<dbReference type="InterPro" id="IPR004358">
    <property type="entry name" value="Sig_transdc_His_kin-like_C"/>
</dbReference>
<dbReference type="InterPro" id="IPR003661">
    <property type="entry name" value="HisK_dim/P_dom"/>
</dbReference>
<evidence type="ECO:0000256" key="5">
    <source>
        <dbReference type="ARBA" id="ARBA00022553"/>
    </source>
</evidence>
<evidence type="ECO:0000256" key="9">
    <source>
        <dbReference type="ARBA" id="ARBA00022840"/>
    </source>
</evidence>
<dbReference type="FunFam" id="1.10.287.130:FF:000038">
    <property type="entry name" value="Sensory transduction histidine kinase"/>
    <property type="match status" value="1"/>
</dbReference>
<feature type="domain" description="PAC" evidence="19">
    <location>
        <begin position="241"/>
        <end position="293"/>
    </location>
</feature>
<feature type="domain" description="Histidine kinase" evidence="16">
    <location>
        <begin position="311"/>
        <end position="532"/>
    </location>
</feature>
<dbReference type="Pfam" id="PF08448">
    <property type="entry name" value="PAS_4"/>
    <property type="match status" value="1"/>
</dbReference>
<dbReference type="EC" id="2.7.13.3" evidence="4"/>
<dbReference type="FunFam" id="3.30.565.10:FF:000010">
    <property type="entry name" value="Sensor histidine kinase RcsC"/>
    <property type="match status" value="1"/>
</dbReference>
<evidence type="ECO:0000256" key="10">
    <source>
        <dbReference type="ARBA" id="ARBA00023012"/>
    </source>
</evidence>
<feature type="modified residue" description="4-aspartylphosphate" evidence="14">
    <location>
        <position position="624"/>
    </location>
</feature>
<dbReference type="PROSITE" id="PS50113">
    <property type="entry name" value="PAC"/>
    <property type="match status" value="2"/>
</dbReference>
<dbReference type="InterPro" id="IPR001610">
    <property type="entry name" value="PAC"/>
</dbReference>
<feature type="domain" description="PAC" evidence="19">
    <location>
        <begin position="102"/>
        <end position="156"/>
    </location>
</feature>
<sequence>MPNQVKPRVNRANQRHIVRRRVRRFEAMLRLNDARYNNILAHLDNLIGTVTPDGYILYVNNLAAEYLGGTPASLQGKHLSTIFPEPFATQALQALRAIAELKTAQVFETQSFGKGQPRWYRVALQPLCDRQQRVRYFVGSATDIHDLKVAQQELLELNQNLEQRVAERTAEYQDLYDRAPSGYHSLDAAGCVVMVNQTELDWLGYTREELLGEPYTQVLMPASIEVFKQQFPRFKERGWLKDLDLELRRKNGTSFAVLLSATALYDHNGEFVMSRSTIFDNSQRKQAEHALLLAHAEMERTLRTRDEFLATMSHELRTPLNAVLALSESLLEGIHGPLQPNQQTSLQQIEMSGRHLLDLINDILDLSKIEAARLDLSLEPVAVIDACRASIQFVRQLAHKKQIDLAFHLSDESAQCHADPRRLKQMLVNLLSNAVKFTPPQGKVRLDVELWPQRGLINFVVRDTGIGIKTADLPRLFQPFTQLDSSLSRHHEGSGLGLVLVRRLAELHGGSIEVESSPGAGSCFTIRLPYDPAAGLSECMTQAQLRHALPPRQPDVPTSQAHDRTVTASVPRPWRLLLADDNDVNLEIMRDYLERKHFTVVTATNGREAIARVVGMKIDLILMDIQMPEMDGLSAIRQLRSQEGCAQTPIIALTALAMPGDRERCLAAGATAYLTKPIGLRDLVVEIQRLLKL</sequence>
<evidence type="ECO:0000256" key="2">
    <source>
        <dbReference type="ARBA" id="ARBA00004370"/>
    </source>
</evidence>
<evidence type="ECO:0000256" key="3">
    <source>
        <dbReference type="ARBA" id="ARBA00006402"/>
    </source>
</evidence>
<name>A0A426TWG9_9CHLR</name>
<dbReference type="Pfam" id="PF00512">
    <property type="entry name" value="HisKA"/>
    <property type="match status" value="1"/>
</dbReference>
<dbReference type="SUPFAM" id="SSF47384">
    <property type="entry name" value="Homodimeric domain of signal transducing histidine kinase"/>
    <property type="match status" value="1"/>
</dbReference>
<comment type="subcellular location">
    <subcellularLocation>
        <location evidence="2">Membrane</location>
    </subcellularLocation>
</comment>
<evidence type="ECO:0000259" key="18">
    <source>
        <dbReference type="PROSITE" id="PS50112"/>
    </source>
</evidence>
<dbReference type="EMBL" id="RSAS01000578">
    <property type="protein sequence ID" value="RRR69864.1"/>
    <property type="molecule type" value="Genomic_DNA"/>
</dbReference>
<comment type="similarity">
    <text evidence="3">In the N-terminal section; belongs to the phytochrome family.</text>
</comment>
<keyword evidence="12" id="KW-0131">Cell cycle</keyword>
<dbReference type="Pfam" id="PF13426">
    <property type="entry name" value="PAS_9"/>
    <property type="match status" value="1"/>
</dbReference>
<evidence type="ECO:0000256" key="11">
    <source>
        <dbReference type="ARBA" id="ARBA00023136"/>
    </source>
</evidence>
<dbReference type="PRINTS" id="PR00344">
    <property type="entry name" value="BCTRLSENSOR"/>
</dbReference>
<dbReference type="Pfam" id="PF02518">
    <property type="entry name" value="HATPase_c"/>
    <property type="match status" value="1"/>
</dbReference>
<keyword evidence="9" id="KW-0067">ATP-binding</keyword>
<evidence type="ECO:0000256" key="7">
    <source>
        <dbReference type="ARBA" id="ARBA00022741"/>
    </source>
</evidence>
<gene>
    <name evidence="20" type="ORF">EI684_14495</name>
</gene>
<dbReference type="PROSITE" id="PS50112">
    <property type="entry name" value="PAS"/>
    <property type="match status" value="2"/>
</dbReference>
<feature type="domain" description="PAS" evidence="18">
    <location>
        <begin position="168"/>
        <end position="238"/>
    </location>
</feature>
<dbReference type="PANTHER" id="PTHR43047">
    <property type="entry name" value="TWO-COMPONENT HISTIDINE PROTEIN KINASE"/>
    <property type="match status" value="1"/>
</dbReference>
<evidence type="ECO:0000256" key="8">
    <source>
        <dbReference type="ARBA" id="ARBA00022777"/>
    </source>
</evidence>
<dbReference type="PANTHER" id="PTHR43047:SF63">
    <property type="entry name" value="HISTIDINE KINASE"/>
    <property type="match status" value="1"/>
</dbReference>
<evidence type="ECO:0000259" key="16">
    <source>
        <dbReference type="PROSITE" id="PS50109"/>
    </source>
</evidence>
<dbReference type="GO" id="GO:0005524">
    <property type="term" value="F:ATP binding"/>
    <property type="evidence" value="ECO:0007669"/>
    <property type="project" value="UniProtKB-KW"/>
</dbReference>
<dbReference type="InterPro" id="IPR011006">
    <property type="entry name" value="CheY-like_superfamily"/>
</dbReference>
<dbReference type="SUPFAM" id="SSF55874">
    <property type="entry name" value="ATPase domain of HSP90 chaperone/DNA topoisomerase II/histidine kinase"/>
    <property type="match status" value="1"/>
</dbReference>
<dbReference type="Gene3D" id="3.40.50.2300">
    <property type="match status" value="1"/>
</dbReference>
<evidence type="ECO:0000256" key="15">
    <source>
        <dbReference type="SAM" id="Coils"/>
    </source>
</evidence>
<evidence type="ECO:0000256" key="13">
    <source>
        <dbReference type="ARBA" id="ARBA00074306"/>
    </source>
</evidence>
<dbReference type="InterPro" id="IPR003594">
    <property type="entry name" value="HATPase_dom"/>
</dbReference>
<dbReference type="Gene3D" id="3.30.565.10">
    <property type="entry name" value="Histidine kinase-like ATPase, C-terminal domain"/>
    <property type="match status" value="1"/>
</dbReference>
<dbReference type="InterPro" id="IPR005467">
    <property type="entry name" value="His_kinase_dom"/>
</dbReference>
<evidence type="ECO:0000313" key="20">
    <source>
        <dbReference type="EMBL" id="RRR69864.1"/>
    </source>
</evidence>
<dbReference type="InterPro" id="IPR036097">
    <property type="entry name" value="HisK_dim/P_sf"/>
</dbReference>
<dbReference type="InterPro" id="IPR000700">
    <property type="entry name" value="PAS-assoc_C"/>
</dbReference>
<dbReference type="GO" id="GO:0000155">
    <property type="term" value="F:phosphorelay sensor kinase activity"/>
    <property type="evidence" value="ECO:0007669"/>
    <property type="project" value="InterPro"/>
</dbReference>
<evidence type="ECO:0000256" key="6">
    <source>
        <dbReference type="ARBA" id="ARBA00022679"/>
    </source>
</evidence>
<dbReference type="SMART" id="SM00387">
    <property type="entry name" value="HATPase_c"/>
    <property type="match status" value="1"/>
</dbReference>
<comment type="caution">
    <text evidence="20">The sequence shown here is derived from an EMBL/GenBank/DDBJ whole genome shotgun (WGS) entry which is preliminary data.</text>
</comment>
<accession>A0A426TWG9</accession>
<feature type="coiled-coil region" evidence="15">
    <location>
        <begin position="144"/>
        <end position="178"/>
    </location>
</feature>
<dbReference type="PROSITE" id="PS50110">
    <property type="entry name" value="RESPONSE_REGULATORY"/>
    <property type="match status" value="1"/>
</dbReference>
<proteinExistence type="inferred from homology"/>
<dbReference type="SMART" id="SM00086">
    <property type="entry name" value="PAC"/>
    <property type="match status" value="2"/>
</dbReference>
<dbReference type="CDD" id="cd16922">
    <property type="entry name" value="HATPase_EvgS-ArcB-TorS-like"/>
    <property type="match status" value="1"/>
</dbReference>
<keyword evidence="11" id="KW-0472">Membrane</keyword>
<dbReference type="InterPro" id="IPR001789">
    <property type="entry name" value="Sig_transdc_resp-reg_receiver"/>
</dbReference>
<protein>
    <recommendedName>
        <fullName evidence="13">Circadian input-output histidine kinase CikA</fullName>
        <ecNumber evidence="4">2.7.13.3</ecNumber>
    </recommendedName>
</protein>
<dbReference type="CDD" id="cd00082">
    <property type="entry name" value="HisKA"/>
    <property type="match status" value="1"/>
</dbReference>
<keyword evidence="8" id="KW-0418">Kinase</keyword>
<dbReference type="AlphaFoldDB" id="A0A426TWG9"/>
<dbReference type="NCBIfam" id="TIGR00229">
    <property type="entry name" value="sensory_box"/>
    <property type="match status" value="2"/>
</dbReference>
<evidence type="ECO:0000259" key="19">
    <source>
        <dbReference type="PROSITE" id="PS50113"/>
    </source>
</evidence>
<dbReference type="PROSITE" id="PS50109">
    <property type="entry name" value="HIS_KIN"/>
    <property type="match status" value="1"/>
</dbReference>
<dbReference type="Gene3D" id="3.30.450.20">
    <property type="entry name" value="PAS domain"/>
    <property type="match status" value="2"/>
</dbReference>
<dbReference type="Pfam" id="PF00072">
    <property type="entry name" value="Response_reg"/>
    <property type="match status" value="1"/>
</dbReference>
<dbReference type="SMART" id="SM00091">
    <property type="entry name" value="PAS"/>
    <property type="match status" value="2"/>
</dbReference>
<dbReference type="SUPFAM" id="SSF55785">
    <property type="entry name" value="PYP-like sensor domain (PAS domain)"/>
    <property type="match status" value="2"/>
</dbReference>
<evidence type="ECO:0000256" key="14">
    <source>
        <dbReference type="PROSITE-ProRule" id="PRU00169"/>
    </source>
</evidence>
<dbReference type="CDD" id="cd17546">
    <property type="entry name" value="REC_hyHK_CKI1_RcsC-like"/>
    <property type="match status" value="1"/>
</dbReference>
<dbReference type="InterPro" id="IPR036890">
    <property type="entry name" value="HATPase_C_sf"/>
</dbReference>
<dbReference type="Proteomes" id="UP000280307">
    <property type="component" value="Unassembled WGS sequence"/>
</dbReference>
<keyword evidence="15" id="KW-0175">Coiled coil</keyword>
<feature type="domain" description="Response regulatory" evidence="17">
    <location>
        <begin position="575"/>
        <end position="691"/>
    </location>
</feature>
<evidence type="ECO:0000256" key="1">
    <source>
        <dbReference type="ARBA" id="ARBA00000085"/>
    </source>
</evidence>
<dbReference type="SMART" id="SM00388">
    <property type="entry name" value="HisKA"/>
    <property type="match status" value="1"/>
</dbReference>
<dbReference type="InterPro" id="IPR035965">
    <property type="entry name" value="PAS-like_dom_sf"/>
</dbReference>
<dbReference type="GO" id="GO:0005886">
    <property type="term" value="C:plasma membrane"/>
    <property type="evidence" value="ECO:0007669"/>
    <property type="project" value="TreeGrafter"/>
</dbReference>
<dbReference type="SUPFAM" id="SSF52172">
    <property type="entry name" value="CheY-like"/>
    <property type="match status" value="1"/>
</dbReference>
<keyword evidence="7" id="KW-0547">Nucleotide-binding</keyword>
<dbReference type="InterPro" id="IPR000014">
    <property type="entry name" value="PAS"/>
</dbReference>
<dbReference type="CDD" id="cd00130">
    <property type="entry name" value="PAS"/>
    <property type="match status" value="2"/>
</dbReference>
<evidence type="ECO:0000259" key="17">
    <source>
        <dbReference type="PROSITE" id="PS50110"/>
    </source>
</evidence>
<keyword evidence="10" id="KW-0902">Two-component regulatory system</keyword>
<keyword evidence="5 14" id="KW-0597">Phosphoprotein</keyword>
<keyword evidence="6" id="KW-0808">Transferase</keyword>
<dbReference type="GO" id="GO:0009927">
    <property type="term" value="F:histidine phosphotransfer kinase activity"/>
    <property type="evidence" value="ECO:0007669"/>
    <property type="project" value="TreeGrafter"/>
</dbReference>
<comment type="catalytic activity">
    <reaction evidence="1">
        <text>ATP + protein L-histidine = ADP + protein N-phospho-L-histidine.</text>
        <dbReference type="EC" id="2.7.13.3"/>
    </reaction>
</comment>
<reference evidence="20 21" key="1">
    <citation type="submission" date="2018-12" db="EMBL/GenBank/DDBJ databases">
        <title>Genome Sequence of Candidatus Viridilinea halotolerans isolated from saline sulfide-rich spring.</title>
        <authorList>
            <person name="Grouzdev D.S."/>
            <person name="Burganskaya E.I."/>
            <person name="Krutkina M.S."/>
            <person name="Sukhacheva M.V."/>
            <person name="Gorlenko V.M."/>
        </authorList>
    </citation>
    <scope>NUCLEOTIDE SEQUENCE [LARGE SCALE GENOMIC DNA]</scope>
    <source>
        <strain evidence="20">Chok-6</strain>
    </source>
</reference>
<dbReference type="InterPro" id="IPR013656">
    <property type="entry name" value="PAS_4"/>
</dbReference>
<evidence type="ECO:0000256" key="12">
    <source>
        <dbReference type="ARBA" id="ARBA00023306"/>
    </source>
</evidence>
<organism evidence="20 21">
    <name type="scientific">Candidatus Viridilinea halotolerans</name>
    <dbReference type="NCBI Taxonomy" id="2491704"/>
    <lineage>
        <taxon>Bacteria</taxon>
        <taxon>Bacillati</taxon>
        <taxon>Chloroflexota</taxon>
        <taxon>Chloroflexia</taxon>
        <taxon>Chloroflexales</taxon>
        <taxon>Chloroflexineae</taxon>
        <taxon>Oscillochloridaceae</taxon>
        <taxon>Candidatus Viridilinea</taxon>
    </lineage>
</organism>
<dbReference type="Gene3D" id="1.10.287.130">
    <property type="match status" value="1"/>
</dbReference>
<evidence type="ECO:0000256" key="4">
    <source>
        <dbReference type="ARBA" id="ARBA00012438"/>
    </source>
</evidence>
<feature type="domain" description="PAS" evidence="18">
    <location>
        <begin position="32"/>
        <end position="85"/>
    </location>
</feature>